<organism evidence="1 2">
    <name type="scientific">Candidatus Carbonibacillus altaicus</name>
    <dbReference type="NCBI Taxonomy" id="2163959"/>
    <lineage>
        <taxon>Bacteria</taxon>
        <taxon>Bacillati</taxon>
        <taxon>Bacillota</taxon>
        <taxon>Bacilli</taxon>
        <taxon>Bacillales</taxon>
        <taxon>Candidatus Carbonibacillus</taxon>
    </lineage>
</organism>
<evidence type="ECO:0000313" key="2">
    <source>
        <dbReference type="Proteomes" id="UP000244338"/>
    </source>
</evidence>
<gene>
    <name evidence="1" type="ORF">BSOLF_2683</name>
</gene>
<comment type="caution">
    <text evidence="1">The sequence shown here is derived from an EMBL/GenBank/DDBJ whole genome shotgun (WGS) entry which is preliminary data.</text>
</comment>
<proteinExistence type="predicted"/>
<evidence type="ECO:0000313" key="1">
    <source>
        <dbReference type="EMBL" id="PTQ56795.1"/>
    </source>
</evidence>
<protein>
    <submittedName>
        <fullName evidence="1">Uncharacterized protein</fullName>
    </submittedName>
</protein>
<dbReference type="Proteomes" id="UP000244338">
    <property type="component" value="Unassembled WGS sequence"/>
</dbReference>
<name>A0A2R6Y2C7_9BACL</name>
<sequence length="38" mass="4139">MYASSEQQMILSDDFLRLSVESGGLPETLRVLSGSYSA</sequence>
<dbReference type="EMBL" id="PEBX01000019">
    <property type="protein sequence ID" value="PTQ56795.1"/>
    <property type="molecule type" value="Genomic_DNA"/>
</dbReference>
<dbReference type="AlphaFoldDB" id="A0A2R6Y2C7"/>
<reference evidence="2" key="1">
    <citation type="journal article" date="2018" name="Sci. Rep.">
        <title>Lignite coal burning seam in the remote Altai Mountains harbors a hydrogen-driven thermophilic microbial community.</title>
        <authorList>
            <person name="Kadnikov V.V."/>
            <person name="Mardanov A.V."/>
            <person name="Ivasenko D.A."/>
            <person name="Antsiferov D.V."/>
            <person name="Beletsky A.V."/>
            <person name="Karnachuk O.V."/>
            <person name="Ravin N.V."/>
        </authorList>
    </citation>
    <scope>NUCLEOTIDE SEQUENCE [LARGE SCALE GENOMIC DNA]</scope>
</reference>
<accession>A0A2R6Y2C7</accession>